<evidence type="ECO:0000256" key="3">
    <source>
        <dbReference type="ARBA" id="ARBA00023125"/>
    </source>
</evidence>
<evidence type="ECO:0000259" key="6">
    <source>
        <dbReference type="PROSITE" id="PS00715"/>
    </source>
</evidence>
<dbReference type="GO" id="GO:0003677">
    <property type="term" value="F:DNA binding"/>
    <property type="evidence" value="ECO:0007669"/>
    <property type="project" value="UniProtKB-KW"/>
</dbReference>
<reference evidence="9" key="1">
    <citation type="journal article" date="2017" name="Appl. Environ. Microbiol.">
        <title>Genomic Analysis of Calderihabitans maritimus KKC1, a Thermophilic, Hydrogenogenic, Carboxydotrophic Bacterium Isolated from Marine Sediment.</title>
        <authorList>
            <person name="Omae K."/>
            <person name="Yoneda Y."/>
            <person name="Fukuyama Y."/>
            <person name="Yoshida T."/>
            <person name="Sako Y."/>
        </authorList>
    </citation>
    <scope>NUCLEOTIDE SEQUENCE [LARGE SCALE GENOMIC DNA]</scope>
    <source>
        <strain evidence="9">KKC1</strain>
    </source>
</reference>
<dbReference type="CDD" id="cd06171">
    <property type="entry name" value="Sigma70_r4"/>
    <property type="match status" value="1"/>
</dbReference>
<evidence type="ECO:0000256" key="1">
    <source>
        <dbReference type="ARBA" id="ARBA00023015"/>
    </source>
</evidence>
<name>A0A1Z5HXW5_9FIRM</name>
<dbReference type="InterPro" id="IPR000943">
    <property type="entry name" value="RNA_pol_sigma70"/>
</dbReference>
<dbReference type="PRINTS" id="PR00046">
    <property type="entry name" value="SIGMA70FCT"/>
</dbReference>
<dbReference type="InterPro" id="IPR013324">
    <property type="entry name" value="RNA_pol_sigma_r3/r4-like"/>
</dbReference>
<dbReference type="InterPro" id="IPR036388">
    <property type="entry name" value="WH-like_DNA-bd_sf"/>
</dbReference>
<dbReference type="PANTHER" id="PTHR30603">
    <property type="entry name" value="RNA POLYMERASE SIGMA FACTOR RPO"/>
    <property type="match status" value="1"/>
</dbReference>
<evidence type="ECO:0000313" key="9">
    <source>
        <dbReference type="Proteomes" id="UP000197032"/>
    </source>
</evidence>
<evidence type="ECO:0000313" key="8">
    <source>
        <dbReference type="EMBL" id="GAW94369.1"/>
    </source>
</evidence>
<protein>
    <recommendedName>
        <fullName evidence="5">RNA polymerase sigma factor</fullName>
    </recommendedName>
</protein>
<evidence type="ECO:0000256" key="2">
    <source>
        <dbReference type="ARBA" id="ARBA00023082"/>
    </source>
</evidence>
<dbReference type="AlphaFoldDB" id="A0A1Z5HXW5"/>
<comment type="similarity">
    <text evidence="5">Belongs to the sigma-70 factor family.</text>
</comment>
<dbReference type="InterPro" id="IPR007627">
    <property type="entry name" value="RNA_pol_sigma70_r2"/>
</dbReference>
<dbReference type="Gene3D" id="1.10.601.10">
    <property type="entry name" value="RNA Polymerase Primary Sigma Factor"/>
    <property type="match status" value="1"/>
</dbReference>
<keyword evidence="9" id="KW-1185">Reference proteome</keyword>
<dbReference type="InterPro" id="IPR007624">
    <property type="entry name" value="RNA_pol_sigma70_r3"/>
</dbReference>
<dbReference type="Pfam" id="PF04542">
    <property type="entry name" value="Sigma70_r2"/>
    <property type="match status" value="1"/>
</dbReference>
<evidence type="ECO:0000259" key="7">
    <source>
        <dbReference type="PROSITE" id="PS00716"/>
    </source>
</evidence>
<evidence type="ECO:0000256" key="4">
    <source>
        <dbReference type="ARBA" id="ARBA00023163"/>
    </source>
</evidence>
<dbReference type="PROSITE" id="PS00716">
    <property type="entry name" value="SIGMA70_2"/>
    <property type="match status" value="1"/>
</dbReference>
<dbReference type="GO" id="GO:0006352">
    <property type="term" value="P:DNA-templated transcription initiation"/>
    <property type="evidence" value="ECO:0007669"/>
    <property type="project" value="InterPro"/>
</dbReference>
<dbReference type="PANTHER" id="PTHR30603:SF47">
    <property type="entry name" value="RNA POLYMERASE SIGMA FACTOR SIGD, CHLOROPLASTIC"/>
    <property type="match status" value="1"/>
</dbReference>
<gene>
    <name evidence="8" type="ORF">KKC1_34750</name>
</gene>
<dbReference type="InterPro" id="IPR014284">
    <property type="entry name" value="RNA_pol_sigma-70_dom"/>
</dbReference>
<dbReference type="Pfam" id="PF00140">
    <property type="entry name" value="Sigma70_r1_2"/>
    <property type="match status" value="1"/>
</dbReference>
<dbReference type="Pfam" id="PF04539">
    <property type="entry name" value="Sigma70_r3"/>
    <property type="match status" value="1"/>
</dbReference>
<dbReference type="Gene3D" id="1.10.10.10">
    <property type="entry name" value="Winged helix-like DNA-binding domain superfamily/Winged helix DNA-binding domain"/>
    <property type="match status" value="2"/>
</dbReference>
<comment type="function">
    <text evidence="5">Sigma factors are initiation factors that promote the attachment of RNA polymerase to specific initiation sites and are then released.</text>
</comment>
<dbReference type="InterPro" id="IPR050239">
    <property type="entry name" value="Sigma-70_RNA_pol_init_factors"/>
</dbReference>
<dbReference type="PROSITE" id="PS00715">
    <property type="entry name" value="SIGMA70_1"/>
    <property type="match status" value="1"/>
</dbReference>
<dbReference type="SUPFAM" id="SSF88946">
    <property type="entry name" value="Sigma2 domain of RNA polymerase sigma factors"/>
    <property type="match status" value="1"/>
</dbReference>
<dbReference type="InterPro" id="IPR013325">
    <property type="entry name" value="RNA_pol_sigma_r2"/>
</dbReference>
<keyword evidence="2 5" id="KW-0731">Sigma factor</keyword>
<dbReference type="SUPFAM" id="SSF88659">
    <property type="entry name" value="Sigma3 and sigma4 domains of RNA polymerase sigma factors"/>
    <property type="match status" value="2"/>
</dbReference>
<dbReference type="NCBIfam" id="TIGR02937">
    <property type="entry name" value="sigma70-ECF"/>
    <property type="match status" value="1"/>
</dbReference>
<dbReference type="InterPro" id="IPR007630">
    <property type="entry name" value="RNA_pol_sigma70_r4"/>
</dbReference>
<dbReference type="InterPro" id="IPR009042">
    <property type="entry name" value="RNA_pol_sigma70_r1_2"/>
</dbReference>
<keyword evidence="1 5" id="KW-0805">Transcription regulation</keyword>
<organism evidence="8 9">
    <name type="scientific">Calderihabitans maritimus</name>
    <dbReference type="NCBI Taxonomy" id="1246530"/>
    <lineage>
        <taxon>Bacteria</taxon>
        <taxon>Bacillati</taxon>
        <taxon>Bacillota</taxon>
        <taxon>Clostridia</taxon>
        <taxon>Neomoorellales</taxon>
        <taxon>Calderihabitantaceae</taxon>
        <taxon>Calderihabitans</taxon>
    </lineage>
</organism>
<dbReference type="Proteomes" id="UP000197032">
    <property type="component" value="Unassembled WGS sequence"/>
</dbReference>
<dbReference type="RefSeq" id="WP_088555319.1">
    <property type="nucleotide sequence ID" value="NZ_BDGJ01000215.1"/>
</dbReference>
<accession>A0A1Z5HXW5</accession>
<proteinExistence type="inferred from homology"/>
<dbReference type="GO" id="GO:0016987">
    <property type="term" value="F:sigma factor activity"/>
    <property type="evidence" value="ECO:0007669"/>
    <property type="project" value="UniProtKB-KW"/>
</dbReference>
<dbReference type="OrthoDB" id="9809557at2"/>
<dbReference type="Pfam" id="PF04545">
    <property type="entry name" value="Sigma70_r4"/>
    <property type="match status" value="1"/>
</dbReference>
<feature type="domain" description="RNA polymerase sigma-70" evidence="7">
    <location>
        <begin position="439"/>
        <end position="465"/>
    </location>
</feature>
<dbReference type="EMBL" id="BDGJ01000215">
    <property type="protein sequence ID" value="GAW94369.1"/>
    <property type="molecule type" value="Genomic_DNA"/>
</dbReference>
<sequence>MGKSKDVYYKRVKKLVKKYLSKVNQKQSISVKEIIEDFLQIDETIDYDMIERFILSIEKIGGKVIDKSALYKQNMANNPSGNNHISSNMLSSCKNQAVTLYNNFVQKYLLKVNQNLPIDVFNIMEDYLEINSEIDYEKIRKIVETLEKIGAKVINKEVLKNAAFLPATDDDVLTTSDMRYSANDQELEYDDSSLQAVVSIKDVISLLMKDIRNYPVLTPKEEYELAERMAAGDKEAKNKLILSNIRLVISIAKRYCNQSGILGLDDLVSEGIIGLMKAANKFDYRKGYKFSTYATWWITQAITRSIADKARLIRLPVHVLETCNKIKREINRFIYENQRDPTVHDLANALGMNEEQLEQYLIYIEKYMNSFPSLDAPATEDDDSTLKELIAIADYEGVEEQVMANILAEEINNVLRSLTDRESNIITLRFGLHNREPMTLEQIGQIYGVTRERIRQIEVKAIRKLRHPSRRNRLVDWIKS</sequence>
<evidence type="ECO:0000256" key="5">
    <source>
        <dbReference type="RuleBase" id="RU362124"/>
    </source>
</evidence>
<feature type="domain" description="RNA polymerase sigma-70" evidence="6">
    <location>
        <begin position="266"/>
        <end position="279"/>
    </location>
</feature>
<comment type="caution">
    <text evidence="8">The sequence shown here is derived from an EMBL/GenBank/DDBJ whole genome shotgun (WGS) entry which is preliminary data.</text>
</comment>
<keyword evidence="3 5" id="KW-0238">DNA-binding</keyword>
<keyword evidence="4 5" id="KW-0804">Transcription</keyword>